<dbReference type="EMBL" id="MN739490">
    <property type="protein sequence ID" value="QHT08063.1"/>
    <property type="molecule type" value="Genomic_DNA"/>
</dbReference>
<evidence type="ECO:0000313" key="2">
    <source>
        <dbReference type="EMBL" id="QHT08063.1"/>
    </source>
</evidence>
<accession>A0A6C0CV16</accession>
<reference evidence="2" key="1">
    <citation type="journal article" date="2020" name="Nature">
        <title>Giant virus diversity and host interactions through global metagenomics.</title>
        <authorList>
            <person name="Schulz F."/>
            <person name="Roux S."/>
            <person name="Paez-Espino D."/>
            <person name="Jungbluth S."/>
            <person name="Walsh D.A."/>
            <person name="Denef V.J."/>
            <person name="McMahon K.D."/>
            <person name="Konstantinidis K.T."/>
            <person name="Eloe-Fadrosh E.A."/>
            <person name="Kyrpides N.C."/>
            <person name="Woyke T."/>
        </authorList>
    </citation>
    <scope>NUCLEOTIDE SEQUENCE</scope>
    <source>
        <strain evidence="2">GVMAG-M-3300022752-39</strain>
    </source>
</reference>
<sequence length="81" mass="9622">MILDNYISFEKKVYISVIIAGAWIYFRTPSCYAMIPSGHFFPLFFVMIWTYLNYYEPLFLPIGLFVLILYSKLLPMIHKTP</sequence>
<feature type="transmembrane region" description="Helical" evidence="1">
    <location>
        <begin position="58"/>
        <end position="77"/>
    </location>
</feature>
<dbReference type="AlphaFoldDB" id="A0A6C0CV16"/>
<name>A0A6C0CV16_9ZZZZ</name>
<keyword evidence="1" id="KW-0812">Transmembrane</keyword>
<organism evidence="2">
    <name type="scientific">viral metagenome</name>
    <dbReference type="NCBI Taxonomy" id="1070528"/>
    <lineage>
        <taxon>unclassified sequences</taxon>
        <taxon>metagenomes</taxon>
        <taxon>organismal metagenomes</taxon>
    </lineage>
</organism>
<keyword evidence="1" id="KW-0472">Membrane</keyword>
<protein>
    <submittedName>
        <fullName evidence="2">Uncharacterized protein</fullName>
    </submittedName>
</protein>
<proteinExistence type="predicted"/>
<evidence type="ECO:0000256" key="1">
    <source>
        <dbReference type="SAM" id="Phobius"/>
    </source>
</evidence>
<feature type="transmembrane region" description="Helical" evidence="1">
    <location>
        <begin position="6"/>
        <end position="26"/>
    </location>
</feature>
<keyword evidence="1" id="KW-1133">Transmembrane helix</keyword>